<dbReference type="Proteomes" id="UP000019132">
    <property type="component" value="Unassembled WGS sequence"/>
</dbReference>
<feature type="transmembrane region" description="Helical" evidence="6">
    <location>
        <begin position="387"/>
        <end position="411"/>
    </location>
</feature>
<keyword evidence="3 6" id="KW-1133">Transmembrane helix</keyword>
<evidence type="ECO:0000313" key="8">
    <source>
        <dbReference type="EnsemblProtists" id="PYU1_T009529"/>
    </source>
</evidence>
<dbReference type="InParanoid" id="K3WX31"/>
<reference evidence="8" key="3">
    <citation type="submission" date="2015-02" db="UniProtKB">
        <authorList>
            <consortium name="EnsemblProtists"/>
        </authorList>
    </citation>
    <scope>IDENTIFICATION</scope>
    <source>
        <strain evidence="8">DAOM BR144</strain>
    </source>
</reference>
<evidence type="ECO:0000256" key="1">
    <source>
        <dbReference type="ARBA" id="ARBA00004141"/>
    </source>
</evidence>
<keyword evidence="4 6" id="KW-0472">Membrane</keyword>
<dbReference type="EnsemblProtists" id="PYU1_T009529">
    <property type="protein sequence ID" value="PYU1_T009529"/>
    <property type="gene ID" value="PYU1_G009511"/>
</dbReference>
<evidence type="ECO:0000313" key="9">
    <source>
        <dbReference type="Proteomes" id="UP000019132"/>
    </source>
</evidence>
<dbReference type="VEuPathDB" id="FungiDB:PYU1_G009511"/>
<dbReference type="GO" id="GO:0015095">
    <property type="term" value="F:magnesium ion transmembrane transporter activity"/>
    <property type="evidence" value="ECO:0007669"/>
    <property type="project" value="InterPro"/>
</dbReference>
<evidence type="ECO:0000259" key="7">
    <source>
        <dbReference type="PROSITE" id="PS50035"/>
    </source>
</evidence>
<dbReference type="PANTHER" id="PTHR12570:SF9">
    <property type="entry name" value="MAGNESIUM TRANSPORTER NIPA8-RELATED"/>
    <property type="match status" value="1"/>
</dbReference>
<feature type="region of interest" description="Disordered" evidence="5">
    <location>
        <begin position="1"/>
        <end position="37"/>
    </location>
</feature>
<keyword evidence="9" id="KW-1185">Reference proteome</keyword>
<dbReference type="PANTHER" id="PTHR12570">
    <property type="match status" value="1"/>
</dbReference>
<dbReference type="eggNOG" id="KOG2922">
    <property type="taxonomic scope" value="Eukaryota"/>
</dbReference>
<reference evidence="9" key="2">
    <citation type="submission" date="2010-04" db="EMBL/GenBank/DDBJ databases">
        <authorList>
            <person name="Buell R."/>
            <person name="Hamilton J."/>
            <person name="Hostetler J."/>
        </authorList>
    </citation>
    <scope>NUCLEOTIDE SEQUENCE [LARGE SCALE GENOMIC DNA]</scope>
    <source>
        <strain evidence="9">DAOM:BR144</strain>
    </source>
</reference>
<dbReference type="GO" id="GO:0016020">
    <property type="term" value="C:membrane"/>
    <property type="evidence" value="ECO:0007669"/>
    <property type="project" value="UniProtKB-SubCell"/>
</dbReference>
<feature type="transmembrane region" description="Helical" evidence="6">
    <location>
        <begin position="361"/>
        <end position="381"/>
    </location>
</feature>
<dbReference type="InterPro" id="IPR001736">
    <property type="entry name" value="PLipase_D/transphosphatidylase"/>
</dbReference>
<feature type="transmembrane region" description="Helical" evidence="6">
    <location>
        <begin position="214"/>
        <end position="236"/>
    </location>
</feature>
<feature type="transmembrane region" description="Helical" evidence="6">
    <location>
        <begin position="75"/>
        <end position="97"/>
    </location>
</feature>
<evidence type="ECO:0000256" key="3">
    <source>
        <dbReference type="ARBA" id="ARBA00022989"/>
    </source>
</evidence>
<dbReference type="OMA" id="YNEMASY"/>
<feature type="transmembrane region" description="Helical" evidence="6">
    <location>
        <begin position="161"/>
        <end position="183"/>
    </location>
</feature>
<evidence type="ECO:0000256" key="6">
    <source>
        <dbReference type="SAM" id="Phobius"/>
    </source>
</evidence>
<feature type="transmembrane region" description="Helical" evidence="6">
    <location>
        <begin position="286"/>
        <end position="306"/>
    </location>
</feature>
<comment type="subcellular location">
    <subcellularLocation>
        <location evidence="1">Membrane</location>
        <topology evidence="1">Multi-pass membrane protein</topology>
    </subcellularLocation>
</comment>
<feature type="domain" description="PLD phosphodiesterase" evidence="7">
    <location>
        <begin position="768"/>
        <end position="795"/>
    </location>
</feature>
<evidence type="ECO:0000256" key="2">
    <source>
        <dbReference type="ARBA" id="ARBA00022692"/>
    </source>
</evidence>
<dbReference type="HOGENOM" id="CLU_329973_0_0_1"/>
<feature type="domain" description="PLD phosphodiesterase" evidence="7">
    <location>
        <begin position="568"/>
        <end position="595"/>
    </location>
</feature>
<dbReference type="PROSITE" id="PS50035">
    <property type="entry name" value="PLD"/>
    <property type="match status" value="2"/>
</dbReference>
<keyword evidence="2 6" id="KW-0812">Transmembrane</keyword>
<organism evidence="8 9">
    <name type="scientific">Globisporangium ultimum (strain ATCC 200006 / CBS 805.95 / DAOM BR144)</name>
    <name type="common">Pythium ultimum</name>
    <dbReference type="NCBI Taxonomy" id="431595"/>
    <lineage>
        <taxon>Eukaryota</taxon>
        <taxon>Sar</taxon>
        <taxon>Stramenopiles</taxon>
        <taxon>Oomycota</taxon>
        <taxon>Peronosporomycetes</taxon>
        <taxon>Pythiales</taxon>
        <taxon>Pythiaceae</taxon>
        <taxon>Globisporangium</taxon>
    </lineage>
</organism>
<dbReference type="EMBL" id="GL376622">
    <property type="status" value="NOT_ANNOTATED_CDS"/>
    <property type="molecule type" value="Genomic_DNA"/>
</dbReference>
<reference evidence="9" key="1">
    <citation type="journal article" date="2010" name="Genome Biol.">
        <title>Genome sequence of the necrotrophic plant pathogen Pythium ultimum reveals original pathogenicity mechanisms and effector repertoire.</title>
        <authorList>
            <person name="Levesque C.A."/>
            <person name="Brouwer H."/>
            <person name="Cano L."/>
            <person name="Hamilton J.P."/>
            <person name="Holt C."/>
            <person name="Huitema E."/>
            <person name="Raffaele S."/>
            <person name="Robideau G.P."/>
            <person name="Thines M."/>
            <person name="Win J."/>
            <person name="Zerillo M.M."/>
            <person name="Beakes G.W."/>
            <person name="Boore J.L."/>
            <person name="Busam D."/>
            <person name="Dumas B."/>
            <person name="Ferriera S."/>
            <person name="Fuerstenberg S.I."/>
            <person name="Gachon C.M."/>
            <person name="Gaulin E."/>
            <person name="Govers F."/>
            <person name="Grenville-Briggs L."/>
            <person name="Horner N."/>
            <person name="Hostetler J."/>
            <person name="Jiang R.H."/>
            <person name="Johnson J."/>
            <person name="Krajaejun T."/>
            <person name="Lin H."/>
            <person name="Meijer H.J."/>
            <person name="Moore B."/>
            <person name="Morris P."/>
            <person name="Phuntmart V."/>
            <person name="Puiu D."/>
            <person name="Shetty J."/>
            <person name="Stajich J.E."/>
            <person name="Tripathy S."/>
            <person name="Wawra S."/>
            <person name="van West P."/>
            <person name="Whitty B.R."/>
            <person name="Coutinho P.M."/>
            <person name="Henrissat B."/>
            <person name="Martin F."/>
            <person name="Thomas P.D."/>
            <person name="Tyler B.M."/>
            <person name="De Vries R.P."/>
            <person name="Kamoun S."/>
            <person name="Yandell M."/>
            <person name="Tisserat N."/>
            <person name="Buell C.R."/>
        </authorList>
    </citation>
    <scope>NUCLEOTIDE SEQUENCE</scope>
    <source>
        <strain evidence="9">DAOM:BR144</strain>
    </source>
</reference>
<proteinExistence type="predicted"/>
<feature type="transmembrane region" description="Helical" evidence="6">
    <location>
        <begin position="326"/>
        <end position="349"/>
    </location>
</feature>
<dbReference type="AlphaFoldDB" id="K3WX31"/>
<evidence type="ECO:0000256" key="4">
    <source>
        <dbReference type="ARBA" id="ARBA00023136"/>
    </source>
</evidence>
<dbReference type="SUPFAM" id="SSF56024">
    <property type="entry name" value="Phospholipase D/nuclease"/>
    <property type="match status" value="2"/>
</dbReference>
<feature type="transmembrane region" description="Helical" evidence="6">
    <location>
        <begin position="256"/>
        <end position="274"/>
    </location>
</feature>
<dbReference type="SMART" id="SM00155">
    <property type="entry name" value="PLDc"/>
    <property type="match status" value="2"/>
</dbReference>
<dbReference type="Pfam" id="PF05653">
    <property type="entry name" value="Mg_trans_NIPA"/>
    <property type="match status" value="1"/>
</dbReference>
<dbReference type="GO" id="GO:0003824">
    <property type="term" value="F:catalytic activity"/>
    <property type="evidence" value="ECO:0007669"/>
    <property type="project" value="InterPro"/>
</dbReference>
<dbReference type="InterPro" id="IPR008521">
    <property type="entry name" value="Mg_trans_NIPA"/>
</dbReference>
<name>K3WX31_GLOUD</name>
<evidence type="ECO:0000256" key="5">
    <source>
        <dbReference type="SAM" id="MobiDB-lite"/>
    </source>
</evidence>
<feature type="transmembrane region" description="Helical" evidence="6">
    <location>
        <begin position="117"/>
        <end position="140"/>
    </location>
</feature>
<sequence>MPGAAPSRDRGARRTTPPLRQSQSHHHETSPLLQPQRSYESIASVLNPPKDNDAVRIAVADGDDEKDAFAALPRWFVGLMSASVVCTLMWIGALMVVQHMKHFDATQYVSPDMAAKLYLYAGVLNSMLGSFLSASGYCCQKWAHNRVKSNPTLGVASQQRTFVLGLFLLAVGTISAVLNLGILGQAVQAPFAALTLIYSALLGHFVLQEDFLIYDFFSSVLIVLGVAVDVFAAQLSEVPQQSYTLKTLGKLFFRDSIFPVGYMVLALTYTMAILRQVHTNNLHHRAIGLLAFSSCAGIMAGFTSLATKSAVEVSKSALSQHTWGILLNPFFVLIIVGIPSALIPQLFFLNKGLEYFGTLKFIPLYQAFIILGNMICGMVFYNEMASYSILSVVCFLAGIAITLSGVCLLLVKVDTTQHHVAQIRDLHARTAPNGIESNKLGTEFTFEQMDWADQDVTTMRDFDECKQSIVKLLSAATTSVYYSTFLCDFTQVLARSDLDGEPITFISLLQAAVKRGVEVHILYNPVVDYGTESVAELQQQLPPEVHLTCSVSDLGPSVFTKCLSNNSKYAFHHQKYLCIDESVIMVTGCDVNAEREGWLKTNLLGYFWHELSVVCRCTPKMFQWIKANHAPVAKKRHYDEYLDAAPFPLVSGGWREENAMVNMILHAKRSIHLENQIMISGGTLQHNRICDAIIARICQAHKWNLPFHAIILTNAAQQDEPSQVTRLYCSLSIQWSLEQLENRALDNGLSLDVLRKYLIVGRMQYHDVLVKVHSNILIVDGAYALRSSSNLADRSLSSRPTDTELGVLFAGESVQRLQQELFNMYFGSSGVHYAMADVFELVESGHGGCIVRLEKRAWSPVLTWFLMNVFIYGSEGATGGRHKVSYETSVVSLRHTAAAAVAC</sequence>
<protein>
    <recommendedName>
        <fullName evidence="7">PLD phosphodiesterase domain-containing protein</fullName>
    </recommendedName>
</protein>
<dbReference type="Gene3D" id="3.30.870.10">
    <property type="entry name" value="Endonuclease Chain A"/>
    <property type="match status" value="2"/>
</dbReference>
<accession>K3WX31</accession>